<feature type="transmembrane region" description="Helical" evidence="7">
    <location>
        <begin position="48"/>
        <end position="70"/>
    </location>
</feature>
<evidence type="ECO:0000256" key="3">
    <source>
        <dbReference type="ARBA" id="ARBA00022692"/>
    </source>
</evidence>
<comment type="subcellular location">
    <subcellularLocation>
        <location evidence="1">Membrane</location>
        <topology evidence="1">Multi-pass membrane protein</topology>
    </subcellularLocation>
</comment>
<dbReference type="Proteomes" id="UP000621510">
    <property type="component" value="Unassembled WGS sequence"/>
</dbReference>
<dbReference type="InterPro" id="IPR051401">
    <property type="entry name" value="GtrA_CellWall_Glycosyl"/>
</dbReference>
<feature type="transmembrane region" description="Helical" evidence="7">
    <location>
        <begin position="115"/>
        <end position="134"/>
    </location>
</feature>
<keyword evidence="10" id="KW-1185">Reference proteome</keyword>
<evidence type="ECO:0000256" key="5">
    <source>
        <dbReference type="ARBA" id="ARBA00023136"/>
    </source>
</evidence>
<evidence type="ECO:0000259" key="8">
    <source>
        <dbReference type="Pfam" id="PF04138"/>
    </source>
</evidence>
<feature type="transmembrane region" description="Helical" evidence="7">
    <location>
        <begin position="76"/>
        <end position="95"/>
    </location>
</feature>
<comment type="similarity">
    <text evidence="2">Belongs to the GtrA family.</text>
</comment>
<keyword evidence="4 7" id="KW-1133">Transmembrane helix</keyword>
<evidence type="ECO:0000256" key="6">
    <source>
        <dbReference type="SAM" id="MobiDB-lite"/>
    </source>
</evidence>
<reference evidence="9 10" key="1">
    <citation type="submission" date="2021-01" db="EMBL/GenBank/DDBJ databases">
        <title>WGS of actinomycetes isolated from Thailand.</title>
        <authorList>
            <person name="Thawai C."/>
        </authorList>
    </citation>
    <scope>NUCLEOTIDE SEQUENCE [LARGE SCALE GENOMIC DNA]</scope>
    <source>
        <strain evidence="9 10">CA3R110</strain>
    </source>
</reference>
<evidence type="ECO:0000256" key="2">
    <source>
        <dbReference type="ARBA" id="ARBA00009399"/>
    </source>
</evidence>
<accession>A0ABS1PS18</accession>
<proteinExistence type="inferred from homology"/>
<keyword evidence="5 7" id="KW-0472">Membrane</keyword>
<dbReference type="PANTHER" id="PTHR38459:SF1">
    <property type="entry name" value="PROPHAGE BACTOPRENOL-LINKED GLUCOSE TRANSLOCASE HOMOLOG"/>
    <property type="match status" value="1"/>
</dbReference>
<evidence type="ECO:0000313" key="9">
    <source>
        <dbReference type="EMBL" id="MBL1114760.1"/>
    </source>
</evidence>
<gene>
    <name evidence="9" type="ORF">JK364_20530</name>
</gene>
<dbReference type="EMBL" id="JAERRG010000007">
    <property type="protein sequence ID" value="MBL1114760.1"/>
    <property type="molecule type" value="Genomic_DNA"/>
</dbReference>
<feature type="transmembrane region" description="Helical" evidence="7">
    <location>
        <begin position="140"/>
        <end position="164"/>
    </location>
</feature>
<feature type="compositionally biased region" description="Basic and acidic residues" evidence="6">
    <location>
        <begin position="1"/>
        <end position="13"/>
    </location>
</feature>
<organism evidence="9 10">
    <name type="scientific">Streptomyces endocoffeicus</name>
    <dbReference type="NCBI Taxonomy" id="2898945"/>
    <lineage>
        <taxon>Bacteria</taxon>
        <taxon>Bacillati</taxon>
        <taxon>Actinomycetota</taxon>
        <taxon>Actinomycetes</taxon>
        <taxon>Kitasatosporales</taxon>
        <taxon>Streptomycetaceae</taxon>
        <taxon>Streptomyces</taxon>
    </lineage>
</organism>
<evidence type="ECO:0000256" key="1">
    <source>
        <dbReference type="ARBA" id="ARBA00004141"/>
    </source>
</evidence>
<name>A0ABS1PS18_9ACTN</name>
<evidence type="ECO:0000313" key="10">
    <source>
        <dbReference type="Proteomes" id="UP000621510"/>
    </source>
</evidence>
<evidence type="ECO:0000256" key="4">
    <source>
        <dbReference type="ARBA" id="ARBA00022989"/>
    </source>
</evidence>
<comment type="caution">
    <text evidence="9">The sequence shown here is derived from an EMBL/GenBank/DDBJ whole genome shotgun (WGS) entry which is preliminary data.</text>
</comment>
<feature type="domain" description="GtrA/DPMS transmembrane" evidence="8">
    <location>
        <begin position="51"/>
        <end position="164"/>
    </location>
</feature>
<dbReference type="InterPro" id="IPR007267">
    <property type="entry name" value="GtrA_DPMS_TM"/>
</dbReference>
<protein>
    <submittedName>
        <fullName evidence="9">GtrA family protein</fullName>
    </submittedName>
</protein>
<keyword evidence="3 7" id="KW-0812">Transmembrane</keyword>
<dbReference type="RefSeq" id="WP_201852548.1">
    <property type="nucleotide sequence ID" value="NZ_JAERRG010000007.1"/>
</dbReference>
<sequence length="169" mass="18509">MQRFRTFSERTGEPGEEADSTDRNDRRRAGMLFRVRQVRNPMAGMPGLALRFAVVGGGGVVVNTVVLFVLYHWAGLPLLAASSIAVELAVVHNYLLNDRWTFAVATPSLRRFIKFNVSVLGGLGVNVLIVWTLVHTGTHLLLANCVGIAAAFAVNFASSTGWVWGRRSR</sequence>
<feature type="region of interest" description="Disordered" evidence="6">
    <location>
        <begin position="1"/>
        <end position="23"/>
    </location>
</feature>
<dbReference type="Pfam" id="PF04138">
    <property type="entry name" value="GtrA_DPMS_TM"/>
    <property type="match status" value="1"/>
</dbReference>
<evidence type="ECO:0000256" key="7">
    <source>
        <dbReference type="SAM" id="Phobius"/>
    </source>
</evidence>
<dbReference type="PANTHER" id="PTHR38459">
    <property type="entry name" value="PROPHAGE BACTOPRENOL-LINKED GLUCOSE TRANSLOCASE HOMOLOG"/>
    <property type="match status" value="1"/>
</dbReference>